<dbReference type="Pfam" id="PF01548">
    <property type="entry name" value="DEDD_Tnp_IS110"/>
    <property type="match status" value="1"/>
</dbReference>
<evidence type="ECO:0000259" key="1">
    <source>
        <dbReference type="Pfam" id="PF01548"/>
    </source>
</evidence>
<dbReference type="GO" id="GO:0004803">
    <property type="term" value="F:transposase activity"/>
    <property type="evidence" value="ECO:0007669"/>
    <property type="project" value="InterPro"/>
</dbReference>
<organism evidence="2">
    <name type="scientific">Candidatus Tisiphia endosymbiont of Sergentomyia squamirostris</name>
    <dbReference type="NCBI Taxonomy" id="3113639"/>
    <lineage>
        <taxon>Bacteria</taxon>
        <taxon>Pseudomonadati</taxon>
        <taxon>Pseudomonadota</taxon>
        <taxon>Alphaproteobacteria</taxon>
        <taxon>Rickettsiales</taxon>
        <taxon>Rickettsiaceae</taxon>
        <taxon>Rickettsieae</taxon>
        <taxon>Candidatus Tisiphia</taxon>
    </lineage>
</organism>
<dbReference type="EMBL" id="AP029170">
    <property type="protein sequence ID" value="BFD46017.1"/>
    <property type="molecule type" value="Genomic_DNA"/>
</dbReference>
<protein>
    <recommendedName>
        <fullName evidence="1">Transposase IS110-like N-terminal domain-containing protein</fullName>
    </recommendedName>
</protein>
<dbReference type="GO" id="GO:0003677">
    <property type="term" value="F:DNA binding"/>
    <property type="evidence" value="ECO:0007669"/>
    <property type="project" value="InterPro"/>
</dbReference>
<reference evidence="2" key="1">
    <citation type="submission" date="2024-01" db="EMBL/GenBank/DDBJ databases">
        <title>Sequencing the genomes of a sandfly, Sergentomyia squamirostris, and its two endosymbionts.</title>
        <authorList>
            <person name="Itokawa K."/>
            <person name="Sanjoba C."/>
        </authorList>
    </citation>
    <scope>NUCLEOTIDE SEQUENCE</scope>
    <source>
        <strain evidence="2">RiSSQ</strain>
    </source>
</reference>
<dbReference type="InterPro" id="IPR002525">
    <property type="entry name" value="Transp_IS110-like_N"/>
</dbReference>
<dbReference type="InterPro" id="IPR047650">
    <property type="entry name" value="Transpos_IS110"/>
</dbReference>
<dbReference type="AlphaFoldDB" id="A0AAT9G8A1"/>
<proteinExistence type="predicted"/>
<accession>A0AAT9G8A1</accession>
<feature type="domain" description="Transposase IS110-like N-terminal" evidence="1">
    <location>
        <begin position="5"/>
        <end position="152"/>
    </location>
</feature>
<gene>
    <name evidence="2" type="ORF">DMENIID0002_06630</name>
</gene>
<dbReference type="GO" id="GO:0006313">
    <property type="term" value="P:DNA transposition"/>
    <property type="evidence" value="ECO:0007669"/>
    <property type="project" value="InterPro"/>
</dbReference>
<dbReference type="PANTHER" id="PTHR33055">
    <property type="entry name" value="TRANSPOSASE FOR INSERTION SEQUENCE ELEMENT IS1111A"/>
    <property type="match status" value="1"/>
</dbReference>
<sequence length="172" mass="20295">MNKIIGLDVSKNWLDICVYNTRDKPKYHRFANDAAGHEEMIKLAKEQEVKLIICEPTGGHEAEICQKLDNNNQQIHKVNTYSFNSFSKSVNLCKTDRQDAFKLAYYADKMQLSANYIYQVESETLKRCQQRREDLVLMLSNEKKRLHHSIDGIDKESIEKHIRYLSKLYFCW</sequence>
<dbReference type="PANTHER" id="PTHR33055:SF17">
    <property type="entry name" value="THIRD ORF IN TRANSPOSON ISC1491"/>
    <property type="match status" value="1"/>
</dbReference>
<evidence type="ECO:0000313" key="2">
    <source>
        <dbReference type="EMBL" id="BFD46017.1"/>
    </source>
</evidence>
<name>A0AAT9G8A1_9RICK</name>